<dbReference type="AlphaFoldDB" id="A0A6A7N6V0"/>
<feature type="domain" description="HTH-like" evidence="1">
    <location>
        <begin position="26"/>
        <end position="79"/>
    </location>
</feature>
<name>A0A6A7N6V0_9BURK</name>
<evidence type="ECO:0000313" key="2">
    <source>
        <dbReference type="EMBL" id="MQA40719.1"/>
    </source>
</evidence>
<evidence type="ECO:0000313" key="3">
    <source>
        <dbReference type="Proteomes" id="UP000440498"/>
    </source>
</evidence>
<evidence type="ECO:0000259" key="1">
    <source>
        <dbReference type="Pfam" id="PF13276"/>
    </source>
</evidence>
<gene>
    <name evidence="2" type="ORF">GEV02_21480</name>
</gene>
<dbReference type="InterPro" id="IPR050900">
    <property type="entry name" value="Transposase_IS3/IS150/IS904"/>
</dbReference>
<dbReference type="EMBL" id="WHUG01000009">
    <property type="protein sequence ID" value="MQA40719.1"/>
    <property type="molecule type" value="Genomic_DNA"/>
</dbReference>
<reference evidence="2 3" key="1">
    <citation type="submission" date="2019-10" db="EMBL/GenBank/DDBJ databases">
        <title>Two novel species isolated from a subtropical stream in China.</title>
        <authorList>
            <person name="Lu H."/>
        </authorList>
    </citation>
    <scope>NUCLEOTIDE SEQUENCE [LARGE SCALE GENOMIC DNA]</scope>
    <source>
        <strain evidence="2 3">FT29W</strain>
    </source>
</reference>
<comment type="caution">
    <text evidence="2">The sequence shown here is derived from an EMBL/GenBank/DDBJ whole genome shotgun (WGS) entry which is preliminary data.</text>
</comment>
<dbReference type="PANTHER" id="PTHR46889">
    <property type="entry name" value="TRANSPOSASE INSF FOR INSERTION SEQUENCE IS3B-RELATED"/>
    <property type="match status" value="1"/>
</dbReference>
<sequence>MCKMVGVHPSGFYAWCVQPESKRAKEERRLLGHIKQSWLESGAVYHYPKVSDDLRDLGERCGINRIHRIMRLVGLRSQTGYGKRKWKGGGVPSVVVPNHLQRQIAGYGPRAPCAACSACPPAVSATGSTDR</sequence>
<proteinExistence type="predicted"/>
<organism evidence="2 3">
    <name type="scientific">Rugamonas aquatica</name>
    <dbReference type="NCBI Taxonomy" id="2743357"/>
    <lineage>
        <taxon>Bacteria</taxon>
        <taxon>Pseudomonadati</taxon>
        <taxon>Pseudomonadota</taxon>
        <taxon>Betaproteobacteria</taxon>
        <taxon>Burkholderiales</taxon>
        <taxon>Oxalobacteraceae</taxon>
        <taxon>Telluria group</taxon>
        <taxon>Rugamonas</taxon>
    </lineage>
</organism>
<keyword evidence="3" id="KW-1185">Reference proteome</keyword>
<accession>A0A6A7N6V0</accession>
<dbReference type="PANTHER" id="PTHR46889:SF4">
    <property type="entry name" value="TRANSPOSASE INSO FOR INSERTION SEQUENCE ELEMENT IS911B-RELATED"/>
    <property type="match status" value="1"/>
</dbReference>
<dbReference type="Pfam" id="PF13276">
    <property type="entry name" value="HTH_21"/>
    <property type="match status" value="1"/>
</dbReference>
<protein>
    <submittedName>
        <fullName evidence="2">IS3 family transposase</fullName>
    </submittedName>
</protein>
<dbReference type="InterPro" id="IPR025948">
    <property type="entry name" value="HTH-like_dom"/>
</dbReference>
<dbReference type="Proteomes" id="UP000440498">
    <property type="component" value="Unassembled WGS sequence"/>
</dbReference>